<keyword evidence="1" id="KW-0812">Transmembrane</keyword>
<evidence type="ECO:0000256" key="1">
    <source>
        <dbReference type="SAM" id="Phobius"/>
    </source>
</evidence>
<proteinExistence type="predicted"/>
<accession>A0A1W1DNE2</accession>
<dbReference type="AlphaFoldDB" id="A0A1W1DNE2"/>
<gene>
    <name evidence="2" type="ORF">MNB_SUP05-12-464</name>
</gene>
<feature type="transmembrane region" description="Helical" evidence="1">
    <location>
        <begin position="45"/>
        <end position="66"/>
    </location>
</feature>
<keyword evidence="1" id="KW-1133">Transmembrane helix</keyword>
<protein>
    <submittedName>
        <fullName evidence="2">Uncharacterized protein</fullName>
    </submittedName>
</protein>
<dbReference type="EMBL" id="FPHT01000327">
    <property type="protein sequence ID" value="SFV83154.1"/>
    <property type="molecule type" value="Genomic_DNA"/>
</dbReference>
<name>A0A1W1DNE2_9ZZZZ</name>
<feature type="transmembrane region" description="Helical" evidence="1">
    <location>
        <begin position="78"/>
        <end position="101"/>
    </location>
</feature>
<sequence>MNFAIATSIALSLCIIAYTFFRTKKAKQNDAYLVYLHWQLSLNRYKLLIGAYVFYFIVISLSLVITSDAPASMDGSSIIDSILSLLGVVPLFFAVLVSVVLGSGSMFNAGRGEIDKAFMQKHPQ</sequence>
<reference evidence="2" key="1">
    <citation type="submission" date="2016-10" db="EMBL/GenBank/DDBJ databases">
        <authorList>
            <person name="de Groot N.N."/>
        </authorList>
    </citation>
    <scope>NUCLEOTIDE SEQUENCE</scope>
</reference>
<organism evidence="2">
    <name type="scientific">hydrothermal vent metagenome</name>
    <dbReference type="NCBI Taxonomy" id="652676"/>
    <lineage>
        <taxon>unclassified sequences</taxon>
        <taxon>metagenomes</taxon>
        <taxon>ecological metagenomes</taxon>
    </lineage>
</organism>
<keyword evidence="1" id="KW-0472">Membrane</keyword>
<evidence type="ECO:0000313" key="2">
    <source>
        <dbReference type="EMBL" id="SFV83154.1"/>
    </source>
</evidence>